<sequence length="42" mass="4256">MARHGGKDGDGKTPVDGDSPQGGKRGSGESTKDNKDDGKPSK</sequence>
<dbReference type="EMBL" id="WEGH01000003">
    <property type="protein sequence ID" value="MQY07496.1"/>
    <property type="molecule type" value="Genomic_DNA"/>
</dbReference>
<evidence type="ECO:0000313" key="2">
    <source>
        <dbReference type="EMBL" id="MQY07496.1"/>
    </source>
</evidence>
<feature type="compositionally biased region" description="Basic and acidic residues" evidence="1">
    <location>
        <begin position="1"/>
        <end position="15"/>
    </location>
</feature>
<accession>A0A7K0C290</accession>
<comment type="caution">
    <text evidence="2">The sequence shown here is derived from an EMBL/GenBank/DDBJ whole genome shotgun (WGS) entry which is preliminary data.</text>
</comment>
<dbReference type="AlphaFoldDB" id="A0A7K0C290"/>
<gene>
    <name evidence="2" type="ORF">ACRB68_55970</name>
</gene>
<evidence type="ECO:0000256" key="1">
    <source>
        <dbReference type="SAM" id="MobiDB-lite"/>
    </source>
</evidence>
<protein>
    <submittedName>
        <fullName evidence="2">Uncharacterized protein</fullName>
    </submittedName>
</protein>
<organism evidence="2 3">
    <name type="scientific">Actinomadura macrotermitis</name>
    <dbReference type="NCBI Taxonomy" id="2585200"/>
    <lineage>
        <taxon>Bacteria</taxon>
        <taxon>Bacillati</taxon>
        <taxon>Actinomycetota</taxon>
        <taxon>Actinomycetes</taxon>
        <taxon>Streptosporangiales</taxon>
        <taxon>Thermomonosporaceae</taxon>
        <taxon>Actinomadura</taxon>
    </lineage>
</organism>
<proteinExistence type="predicted"/>
<keyword evidence="3" id="KW-1185">Reference proteome</keyword>
<feature type="compositionally biased region" description="Basic and acidic residues" evidence="1">
    <location>
        <begin position="26"/>
        <end position="42"/>
    </location>
</feature>
<name>A0A7K0C290_9ACTN</name>
<dbReference type="RefSeq" id="WP_268890452.1">
    <property type="nucleotide sequence ID" value="NZ_WEGH01000003.1"/>
</dbReference>
<reference evidence="2 3" key="1">
    <citation type="submission" date="2019-10" db="EMBL/GenBank/DDBJ databases">
        <title>Actinomadura rubteroloni sp. nov. and Actinomadura macrotermitis sp. nov., isolated from the gut of fungus growing-termite Macrotermes natalensis.</title>
        <authorList>
            <person name="Benndorf R."/>
            <person name="Martin K."/>
            <person name="Kuefner M."/>
            <person name="De Beer W."/>
            <person name="Kaster A.-K."/>
            <person name="Vollmers J."/>
            <person name="Poulsen M."/>
            <person name="Beemelmanns C."/>
        </authorList>
    </citation>
    <scope>NUCLEOTIDE SEQUENCE [LARGE SCALE GENOMIC DNA]</scope>
    <source>
        <strain evidence="2 3">RB68</strain>
    </source>
</reference>
<dbReference type="Proteomes" id="UP000487268">
    <property type="component" value="Unassembled WGS sequence"/>
</dbReference>
<evidence type="ECO:0000313" key="3">
    <source>
        <dbReference type="Proteomes" id="UP000487268"/>
    </source>
</evidence>
<feature type="region of interest" description="Disordered" evidence="1">
    <location>
        <begin position="1"/>
        <end position="42"/>
    </location>
</feature>